<organism evidence="2 3">
    <name type="scientific">Pristionchus fissidentatus</name>
    <dbReference type="NCBI Taxonomy" id="1538716"/>
    <lineage>
        <taxon>Eukaryota</taxon>
        <taxon>Metazoa</taxon>
        <taxon>Ecdysozoa</taxon>
        <taxon>Nematoda</taxon>
        <taxon>Chromadorea</taxon>
        <taxon>Rhabditida</taxon>
        <taxon>Rhabditina</taxon>
        <taxon>Diplogasteromorpha</taxon>
        <taxon>Diplogasteroidea</taxon>
        <taxon>Neodiplogasteridae</taxon>
        <taxon>Pristionchus</taxon>
    </lineage>
</organism>
<gene>
    <name evidence="2" type="ORF">PFISCL1PPCAC_7944</name>
</gene>
<reference evidence="2" key="1">
    <citation type="submission" date="2023-10" db="EMBL/GenBank/DDBJ databases">
        <title>Genome assembly of Pristionchus species.</title>
        <authorList>
            <person name="Yoshida K."/>
            <person name="Sommer R.J."/>
        </authorList>
    </citation>
    <scope>NUCLEOTIDE SEQUENCE</scope>
    <source>
        <strain evidence="2">RS5133</strain>
    </source>
</reference>
<dbReference type="Proteomes" id="UP001432322">
    <property type="component" value="Unassembled WGS sequence"/>
</dbReference>
<keyword evidence="3" id="KW-1185">Reference proteome</keyword>
<evidence type="ECO:0000313" key="2">
    <source>
        <dbReference type="EMBL" id="GMT16647.1"/>
    </source>
</evidence>
<evidence type="ECO:0000256" key="1">
    <source>
        <dbReference type="SAM" id="Phobius"/>
    </source>
</evidence>
<feature type="transmembrane region" description="Helical" evidence="1">
    <location>
        <begin position="108"/>
        <end position="131"/>
    </location>
</feature>
<keyword evidence="1" id="KW-0812">Transmembrane</keyword>
<dbReference type="EMBL" id="BTSY01000002">
    <property type="protein sequence ID" value="GMT16647.1"/>
    <property type="molecule type" value="Genomic_DNA"/>
</dbReference>
<comment type="caution">
    <text evidence="2">The sequence shown here is derived from an EMBL/GenBank/DDBJ whole genome shotgun (WGS) entry which is preliminary data.</text>
</comment>
<accession>A0AAV5VER5</accession>
<feature type="transmembrane region" description="Helical" evidence="1">
    <location>
        <begin position="41"/>
        <end position="59"/>
    </location>
</feature>
<dbReference type="AlphaFoldDB" id="A0AAV5VER5"/>
<proteinExistence type="predicted"/>
<keyword evidence="1" id="KW-1133">Transmembrane helix</keyword>
<name>A0AAV5VER5_9BILA</name>
<evidence type="ECO:0008006" key="4">
    <source>
        <dbReference type="Google" id="ProtNLM"/>
    </source>
</evidence>
<protein>
    <recommendedName>
        <fullName evidence="4">Transmembrane protein</fullName>
    </recommendedName>
</protein>
<keyword evidence="1" id="KW-0472">Membrane</keyword>
<feature type="transmembrane region" description="Helical" evidence="1">
    <location>
        <begin position="17"/>
        <end position="35"/>
    </location>
</feature>
<sequence>MASTGIFGGSVTEVSQIAAVVSVAVWVIVLALAWLWGELPIFLSVFVSLHLVATLYVFVACRKQKAVLVIPIIALEVLAVGMVIRFAVNYFLYEFGDSALWYSLYKTFLLFGGTLASSFFVYCHISCYKLLRSEETEKSRNLLVSQS</sequence>
<evidence type="ECO:0000313" key="3">
    <source>
        <dbReference type="Proteomes" id="UP001432322"/>
    </source>
</evidence>
<feature type="transmembrane region" description="Helical" evidence="1">
    <location>
        <begin position="66"/>
        <end position="88"/>
    </location>
</feature>